<dbReference type="EMBL" id="JARBHB010000009">
    <property type="protein sequence ID" value="KAJ8876263.1"/>
    <property type="molecule type" value="Genomic_DNA"/>
</dbReference>
<evidence type="ECO:0000313" key="2">
    <source>
        <dbReference type="Proteomes" id="UP001159363"/>
    </source>
</evidence>
<reference evidence="1 2" key="1">
    <citation type="submission" date="2023-02" db="EMBL/GenBank/DDBJ databases">
        <title>LHISI_Scaffold_Assembly.</title>
        <authorList>
            <person name="Stuart O.P."/>
            <person name="Cleave R."/>
            <person name="Magrath M.J.L."/>
            <person name="Mikheyev A.S."/>
        </authorList>
    </citation>
    <scope>NUCLEOTIDE SEQUENCE [LARGE SCALE GENOMIC DNA]</scope>
    <source>
        <strain evidence="1">Daus_M_001</strain>
        <tissue evidence="1">Leg muscle</tissue>
    </source>
</reference>
<gene>
    <name evidence="1" type="ORF">PR048_024173</name>
</gene>
<proteinExistence type="predicted"/>
<accession>A0ABQ9GW91</accession>
<comment type="caution">
    <text evidence="1">The sequence shown here is derived from an EMBL/GenBank/DDBJ whole genome shotgun (WGS) entry which is preliminary data.</text>
</comment>
<evidence type="ECO:0000313" key="1">
    <source>
        <dbReference type="EMBL" id="KAJ8876263.1"/>
    </source>
</evidence>
<organism evidence="1 2">
    <name type="scientific">Dryococelus australis</name>
    <dbReference type="NCBI Taxonomy" id="614101"/>
    <lineage>
        <taxon>Eukaryota</taxon>
        <taxon>Metazoa</taxon>
        <taxon>Ecdysozoa</taxon>
        <taxon>Arthropoda</taxon>
        <taxon>Hexapoda</taxon>
        <taxon>Insecta</taxon>
        <taxon>Pterygota</taxon>
        <taxon>Neoptera</taxon>
        <taxon>Polyneoptera</taxon>
        <taxon>Phasmatodea</taxon>
        <taxon>Verophasmatodea</taxon>
        <taxon>Anareolatae</taxon>
        <taxon>Phasmatidae</taxon>
        <taxon>Eurycanthinae</taxon>
        <taxon>Dryococelus</taxon>
    </lineage>
</organism>
<protein>
    <submittedName>
        <fullName evidence="1">Uncharacterized protein</fullName>
    </submittedName>
</protein>
<name>A0ABQ9GW91_9NEOP</name>
<dbReference type="Proteomes" id="UP001159363">
    <property type="component" value="Chromosome 8"/>
</dbReference>
<keyword evidence="2" id="KW-1185">Reference proteome</keyword>
<sequence length="78" mass="9003">MSDLLPSSVYYRFNPHLAEVISMVETDPAKVRQLEQEAAMYYRRNEETFEEVARALTASPSLSQRAHSWAGELWTRLA</sequence>